<dbReference type="GO" id="GO:0009229">
    <property type="term" value="P:thiamine diphosphate biosynthetic process"/>
    <property type="evidence" value="ECO:0007669"/>
    <property type="project" value="InterPro"/>
</dbReference>
<dbReference type="SMART" id="SM00983">
    <property type="entry name" value="TPK_B1_binding"/>
    <property type="match status" value="1"/>
</dbReference>
<keyword evidence="2" id="KW-0547">Nucleotide-binding</keyword>
<dbReference type="PANTHER" id="PTHR41299:SF1">
    <property type="entry name" value="THIAMINE PYROPHOSPHOKINASE"/>
    <property type="match status" value="1"/>
</dbReference>
<organism evidence="7 8">
    <name type="scientific">Virgibacillus massiliensis</name>
    <dbReference type="NCBI Taxonomy" id="1462526"/>
    <lineage>
        <taxon>Bacteria</taxon>
        <taxon>Bacillati</taxon>
        <taxon>Bacillota</taxon>
        <taxon>Bacilli</taxon>
        <taxon>Bacillales</taxon>
        <taxon>Bacillaceae</taxon>
        <taxon>Virgibacillus</taxon>
    </lineage>
</organism>
<comment type="caution">
    <text evidence="7">The sequence shown here is derived from an EMBL/GenBank/DDBJ whole genome shotgun (WGS) entry which is preliminary data.</text>
</comment>
<accession>A0A024QD72</accession>
<keyword evidence="8" id="KW-1185">Reference proteome</keyword>
<dbReference type="eggNOG" id="COG1564">
    <property type="taxonomic scope" value="Bacteria"/>
</dbReference>
<dbReference type="InterPro" id="IPR007373">
    <property type="entry name" value="Thiamin_PyroPKinase_B1-bd"/>
</dbReference>
<keyword evidence="3 7" id="KW-0418">Kinase</keyword>
<sequence>MKVKTIAIIGNGPEWYPDFSSLRNTVDFWIGADRGALSVIKHRLQLEYAVGDFDSTTDEEKATIISYANYFNEYPSDKDETDLEIALNKAFELEPDIIYLIGVTGGRMDHELINIQLLYEIARKGIKGIILDKTNYIELTFAGEYSIEYDDTYPNISFVPFSHEVKGLTLSNFYYPLMDATVTWGSTLCISNKLIGNSGTFSYNEGILLLIKSRDTIPR</sequence>
<dbReference type="InterPro" id="IPR036759">
    <property type="entry name" value="TPK_catalytic_sf"/>
</dbReference>
<keyword evidence="4" id="KW-0067">ATP-binding</keyword>
<gene>
    <name evidence="7" type="primary">thiN</name>
    <name evidence="7" type="ORF">BN990_02478</name>
</gene>
<dbReference type="EC" id="2.7.6.2" evidence="5"/>
<protein>
    <recommendedName>
        <fullName evidence="5">Thiamine diphosphokinase</fullName>
        <ecNumber evidence="5">2.7.6.2</ecNumber>
    </recommendedName>
</protein>
<reference evidence="8" key="2">
    <citation type="submission" date="2014-05" db="EMBL/GenBank/DDBJ databases">
        <title>Draft genome sequence of Virgibacillus massiliensis Vm-5.</title>
        <authorList>
            <person name="Khelaifia S."/>
            <person name="Croce O."/>
            <person name="Lagier J.C."/>
            <person name="Raoult D."/>
        </authorList>
    </citation>
    <scope>NUCLEOTIDE SEQUENCE [LARGE SCALE GENOMIC DNA]</scope>
    <source>
        <strain evidence="8">Vm-5</strain>
    </source>
</reference>
<evidence type="ECO:0000256" key="3">
    <source>
        <dbReference type="ARBA" id="ARBA00022777"/>
    </source>
</evidence>
<keyword evidence="1" id="KW-0808">Transferase</keyword>
<name>A0A024QD72_9BACI</name>
<proteinExistence type="predicted"/>
<evidence type="ECO:0000313" key="8">
    <source>
        <dbReference type="Proteomes" id="UP000028875"/>
    </source>
</evidence>
<dbReference type="NCBIfam" id="TIGR01378">
    <property type="entry name" value="thi_PPkinase"/>
    <property type="match status" value="1"/>
</dbReference>
<dbReference type="GO" id="GO:0016301">
    <property type="term" value="F:kinase activity"/>
    <property type="evidence" value="ECO:0007669"/>
    <property type="project" value="UniProtKB-KW"/>
</dbReference>
<dbReference type="InterPro" id="IPR007371">
    <property type="entry name" value="TPK_catalytic"/>
</dbReference>
<dbReference type="SUPFAM" id="SSF63862">
    <property type="entry name" value="Thiamin pyrophosphokinase, substrate-binding domain"/>
    <property type="match status" value="1"/>
</dbReference>
<evidence type="ECO:0000256" key="5">
    <source>
        <dbReference type="NCBIfam" id="TIGR01378"/>
    </source>
</evidence>
<dbReference type="InterPro" id="IPR036371">
    <property type="entry name" value="TPK_B1-bd_sf"/>
</dbReference>
<reference evidence="7 8" key="1">
    <citation type="submission" date="2014-03" db="EMBL/GenBank/DDBJ databases">
        <authorList>
            <person name="Urmite Genomes U."/>
        </authorList>
    </citation>
    <scope>NUCLEOTIDE SEQUENCE [LARGE SCALE GENOMIC DNA]</scope>
    <source>
        <strain evidence="7 8">Vm-5</strain>
    </source>
</reference>
<dbReference type="Proteomes" id="UP000028875">
    <property type="component" value="Unassembled WGS sequence"/>
</dbReference>
<dbReference type="Pfam" id="PF04263">
    <property type="entry name" value="TPK_catalytic"/>
    <property type="match status" value="1"/>
</dbReference>
<dbReference type="Gene3D" id="3.40.50.10240">
    <property type="entry name" value="Thiamin pyrophosphokinase, catalytic domain"/>
    <property type="match status" value="1"/>
</dbReference>
<dbReference type="AlphaFoldDB" id="A0A024QD72"/>
<dbReference type="InterPro" id="IPR006282">
    <property type="entry name" value="Thi_PPkinase"/>
</dbReference>
<feature type="domain" description="Thiamin pyrophosphokinase thiamin-binding" evidence="6">
    <location>
        <begin position="143"/>
        <end position="209"/>
    </location>
</feature>
<dbReference type="InterPro" id="IPR053149">
    <property type="entry name" value="TPK"/>
</dbReference>
<dbReference type="GO" id="GO:0004788">
    <property type="term" value="F:thiamine diphosphokinase activity"/>
    <property type="evidence" value="ECO:0007669"/>
    <property type="project" value="UniProtKB-UniRule"/>
</dbReference>
<evidence type="ECO:0000313" key="7">
    <source>
        <dbReference type="EMBL" id="CDQ40160.1"/>
    </source>
</evidence>
<dbReference type="SUPFAM" id="SSF63999">
    <property type="entry name" value="Thiamin pyrophosphokinase, catalytic domain"/>
    <property type="match status" value="1"/>
</dbReference>
<evidence type="ECO:0000259" key="6">
    <source>
        <dbReference type="SMART" id="SM00983"/>
    </source>
</evidence>
<dbReference type="STRING" id="1462526.BN990_02478"/>
<dbReference type="PANTHER" id="PTHR41299">
    <property type="entry name" value="THIAMINE PYROPHOSPHOKINASE"/>
    <property type="match status" value="1"/>
</dbReference>
<evidence type="ECO:0000256" key="1">
    <source>
        <dbReference type="ARBA" id="ARBA00022679"/>
    </source>
</evidence>
<dbReference type="GO" id="GO:0006772">
    <property type="term" value="P:thiamine metabolic process"/>
    <property type="evidence" value="ECO:0007669"/>
    <property type="project" value="UniProtKB-UniRule"/>
</dbReference>
<dbReference type="CDD" id="cd07995">
    <property type="entry name" value="TPK"/>
    <property type="match status" value="1"/>
</dbReference>
<dbReference type="GO" id="GO:0030975">
    <property type="term" value="F:thiamine binding"/>
    <property type="evidence" value="ECO:0007669"/>
    <property type="project" value="InterPro"/>
</dbReference>
<dbReference type="Pfam" id="PF04265">
    <property type="entry name" value="TPK_B1_binding"/>
    <property type="match status" value="1"/>
</dbReference>
<evidence type="ECO:0000256" key="4">
    <source>
        <dbReference type="ARBA" id="ARBA00022840"/>
    </source>
</evidence>
<dbReference type="GO" id="GO:0005524">
    <property type="term" value="F:ATP binding"/>
    <property type="evidence" value="ECO:0007669"/>
    <property type="project" value="UniProtKB-KW"/>
</dbReference>
<dbReference type="EMBL" id="CCDP010000001">
    <property type="protein sequence ID" value="CDQ40160.1"/>
    <property type="molecule type" value="Genomic_DNA"/>
</dbReference>
<evidence type="ECO:0000256" key="2">
    <source>
        <dbReference type="ARBA" id="ARBA00022741"/>
    </source>
</evidence>